<sequence length="506" mass="54878">MRGADSRNRARARVCVFTRAHACGLYFVPGAADACGRAIFRVTAPLGISLRQRWSPVVRLQTGEKGEMYSDRAHAAVSEFSAPRAKAPLTRKEKKMVPTGQAEVLLSRCQPGALSILAFARGVATRIPPPPLRTGSLIIATLDYLSDRGPVQLHPPLMPGVMIGGPFDVFAHVQNIDSPSPTELSVKWAVLRNAAIPVESPLDFRMFGIVLGDLPFPPGAAPTRPALTGSQDLDGCWQEEQSDVKRQTVATPLAARAVHAMSPPRRKPLSRCQRTGLRLASRAEELMKVKRSKYGAAPELGRGKLEIPEKTRQPVTSARIRESNPDRLGGSQAFWSPRPQGATVVEWLACSPFTMANRVQSPGRVTGFSQVGIVPDDAVGRRVFSGISRENVKVQEGWRGCGSTRRQPASLGGHPVVKICCAAVPGPGRRSVPRMRGGRLGPRRSNTATLSVCLREQRGSEVFLRLISKVLTKPLNSLYQIFARVTPVARLRRSCNTLASDAARLA</sequence>
<proteinExistence type="predicted"/>
<organism evidence="2 3">
    <name type="scientific">Dryococelus australis</name>
    <dbReference type="NCBI Taxonomy" id="614101"/>
    <lineage>
        <taxon>Eukaryota</taxon>
        <taxon>Metazoa</taxon>
        <taxon>Ecdysozoa</taxon>
        <taxon>Arthropoda</taxon>
        <taxon>Hexapoda</taxon>
        <taxon>Insecta</taxon>
        <taxon>Pterygota</taxon>
        <taxon>Neoptera</taxon>
        <taxon>Polyneoptera</taxon>
        <taxon>Phasmatodea</taxon>
        <taxon>Verophasmatodea</taxon>
        <taxon>Anareolatae</taxon>
        <taxon>Phasmatidae</taxon>
        <taxon>Eurycanthinae</taxon>
        <taxon>Dryococelus</taxon>
    </lineage>
</organism>
<dbReference type="EMBL" id="JARBHB010000001">
    <property type="protein sequence ID" value="KAJ8895012.1"/>
    <property type="molecule type" value="Genomic_DNA"/>
</dbReference>
<accession>A0ABQ9IEV8</accession>
<reference evidence="2 3" key="1">
    <citation type="submission" date="2023-02" db="EMBL/GenBank/DDBJ databases">
        <title>LHISI_Scaffold_Assembly.</title>
        <authorList>
            <person name="Stuart O.P."/>
            <person name="Cleave R."/>
            <person name="Magrath M.J.L."/>
            <person name="Mikheyev A.S."/>
        </authorList>
    </citation>
    <scope>NUCLEOTIDE SEQUENCE [LARGE SCALE GENOMIC DNA]</scope>
    <source>
        <strain evidence="2">Daus_M_001</strain>
        <tissue evidence="2">Leg muscle</tissue>
    </source>
</reference>
<name>A0ABQ9IEV8_9NEOP</name>
<protein>
    <submittedName>
        <fullName evidence="2">Uncharacterized protein</fullName>
    </submittedName>
</protein>
<evidence type="ECO:0000313" key="2">
    <source>
        <dbReference type="EMBL" id="KAJ8895012.1"/>
    </source>
</evidence>
<feature type="region of interest" description="Disordered" evidence="1">
    <location>
        <begin position="311"/>
        <end position="333"/>
    </location>
</feature>
<dbReference type="Proteomes" id="UP001159363">
    <property type="component" value="Chromosome 1"/>
</dbReference>
<evidence type="ECO:0000313" key="3">
    <source>
        <dbReference type="Proteomes" id="UP001159363"/>
    </source>
</evidence>
<keyword evidence="3" id="KW-1185">Reference proteome</keyword>
<comment type="caution">
    <text evidence="2">The sequence shown here is derived from an EMBL/GenBank/DDBJ whole genome shotgun (WGS) entry which is preliminary data.</text>
</comment>
<evidence type="ECO:0000256" key="1">
    <source>
        <dbReference type="SAM" id="MobiDB-lite"/>
    </source>
</evidence>
<gene>
    <name evidence="2" type="ORF">PR048_000321</name>
</gene>